<dbReference type="AlphaFoldDB" id="A0A8S2Y8G6"/>
<dbReference type="EMBL" id="CAJOBA010107076">
    <property type="protein sequence ID" value="CAF4541299.1"/>
    <property type="molecule type" value="Genomic_DNA"/>
</dbReference>
<accession>A0A8S2Y8G6</accession>
<name>A0A8S2Y8G6_9BILA</name>
<sequence>MGCAGTKAGKAESDSDHYHQEILNAAQTGEVQKLKDIFDELDKRKAYSTKKEVLNM</sequence>
<reference evidence="1" key="1">
    <citation type="submission" date="2021-02" db="EMBL/GenBank/DDBJ databases">
        <authorList>
            <person name="Nowell W R."/>
        </authorList>
    </citation>
    <scope>NUCLEOTIDE SEQUENCE</scope>
</reference>
<protein>
    <submittedName>
        <fullName evidence="1">Uncharacterized protein</fullName>
    </submittedName>
</protein>
<comment type="caution">
    <text evidence="1">The sequence shown here is derived from an EMBL/GenBank/DDBJ whole genome shotgun (WGS) entry which is preliminary data.</text>
</comment>
<proteinExistence type="predicted"/>
<organism evidence="1 2">
    <name type="scientific">Didymodactylos carnosus</name>
    <dbReference type="NCBI Taxonomy" id="1234261"/>
    <lineage>
        <taxon>Eukaryota</taxon>
        <taxon>Metazoa</taxon>
        <taxon>Spiralia</taxon>
        <taxon>Gnathifera</taxon>
        <taxon>Rotifera</taxon>
        <taxon>Eurotatoria</taxon>
        <taxon>Bdelloidea</taxon>
        <taxon>Philodinida</taxon>
        <taxon>Philodinidae</taxon>
        <taxon>Didymodactylos</taxon>
    </lineage>
</organism>
<evidence type="ECO:0000313" key="2">
    <source>
        <dbReference type="Proteomes" id="UP000682733"/>
    </source>
</evidence>
<evidence type="ECO:0000313" key="1">
    <source>
        <dbReference type="EMBL" id="CAF4541299.1"/>
    </source>
</evidence>
<feature type="non-terminal residue" evidence="1">
    <location>
        <position position="56"/>
    </location>
</feature>
<gene>
    <name evidence="1" type="ORF">TMI583_LOCUS49360</name>
</gene>
<dbReference type="Proteomes" id="UP000682733">
    <property type="component" value="Unassembled WGS sequence"/>
</dbReference>